<dbReference type="Gene3D" id="3.40.50.300">
    <property type="entry name" value="P-loop containing nucleotide triphosphate hydrolases"/>
    <property type="match status" value="1"/>
</dbReference>
<evidence type="ECO:0000256" key="5">
    <source>
        <dbReference type="ARBA" id="ARBA00022705"/>
    </source>
</evidence>
<organism evidence="11 12">
    <name type="scientific">Clostridium paraputrificum</name>
    <dbReference type="NCBI Taxonomy" id="29363"/>
    <lineage>
        <taxon>Bacteria</taxon>
        <taxon>Bacillati</taxon>
        <taxon>Bacillota</taxon>
        <taxon>Clostridia</taxon>
        <taxon>Eubacteriales</taxon>
        <taxon>Clostridiaceae</taxon>
        <taxon>Clostridium</taxon>
    </lineage>
</organism>
<sequence>MITYDIFEKEVKQNSIKNSYVFCGLDEELIKDGVNLLTKPFLEDGFGDLNYIKLDGLTTTMDDILNACETMPFMSEKKVVLVYRANFLKDKTDSSGTKMYNTIKDYLKDVPPHTLLVMYYVFGDKRETAKKNKKLMALDKITTIVQFDKLKRDRYYKKIEDIFIESGAKIGKIEVRYFAEKVQNNFDIIKREVDKLVNYANGRDIKKEDIDKLLPSKSEEDIFDLVDLISQRKIERAIDIMDDLLFKADQHMLIITSIELQFKKLYGIKVGLSQGKRVEDFMSELRVPAFVCEKLINLSSKFSIRQLEGLLKLCIETENRLKSSGIDKTMELELLLLNTLMVKK</sequence>
<dbReference type="GO" id="GO:0003887">
    <property type="term" value="F:DNA-directed DNA polymerase activity"/>
    <property type="evidence" value="ECO:0007669"/>
    <property type="project" value="UniProtKB-KW"/>
</dbReference>
<evidence type="ECO:0000313" key="11">
    <source>
        <dbReference type="EMBL" id="OBY12261.1"/>
    </source>
</evidence>
<dbReference type="EMBL" id="MAPZ01000009">
    <property type="protein sequence ID" value="OBY12261.1"/>
    <property type="molecule type" value="Genomic_DNA"/>
</dbReference>
<keyword evidence="5" id="KW-0235">DNA replication</keyword>
<keyword evidence="4" id="KW-0548">Nucleotidyltransferase</keyword>
<feature type="domain" description="DNA polymerase III delta N-terminal" evidence="9">
    <location>
        <begin position="20"/>
        <end position="143"/>
    </location>
</feature>
<accession>A0A174ALE2</accession>
<dbReference type="InterPro" id="IPR005790">
    <property type="entry name" value="DNA_polIII_delta"/>
</dbReference>
<feature type="domain" description="DNA polymerase III delta subunit-like C-terminal" evidence="10">
    <location>
        <begin position="219"/>
        <end position="338"/>
    </location>
</feature>
<dbReference type="InterPro" id="IPR010372">
    <property type="entry name" value="DNA_pol3_delta_N"/>
</dbReference>
<evidence type="ECO:0000256" key="1">
    <source>
        <dbReference type="ARBA" id="ARBA00012417"/>
    </source>
</evidence>
<evidence type="ECO:0000259" key="10">
    <source>
        <dbReference type="Pfam" id="PF21694"/>
    </source>
</evidence>
<evidence type="ECO:0000256" key="4">
    <source>
        <dbReference type="ARBA" id="ARBA00022695"/>
    </source>
</evidence>
<dbReference type="EC" id="2.7.7.7" evidence="1"/>
<dbReference type="Gene3D" id="1.20.272.10">
    <property type="match status" value="1"/>
</dbReference>
<dbReference type="GO" id="GO:0006261">
    <property type="term" value="P:DNA-templated DNA replication"/>
    <property type="evidence" value="ECO:0007669"/>
    <property type="project" value="TreeGrafter"/>
</dbReference>
<evidence type="ECO:0000256" key="3">
    <source>
        <dbReference type="ARBA" id="ARBA00022679"/>
    </source>
</evidence>
<keyword evidence="3" id="KW-0808">Transferase</keyword>
<evidence type="ECO:0000259" key="9">
    <source>
        <dbReference type="Pfam" id="PF06144"/>
    </source>
</evidence>
<keyword evidence="12" id="KW-1185">Reference proteome</keyword>
<dbReference type="SUPFAM" id="SSF52540">
    <property type="entry name" value="P-loop containing nucleoside triphosphate hydrolases"/>
    <property type="match status" value="1"/>
</dbReference>
<dbReference type="GO" id="GO:0003677">
    <property type="term" value="F:DNA binding"/>
    <property type="evidence" value="ECO:0007669"/>
    <property type="project" value="InterPro"/>
</dbReference>
<gene>
    <name evidence="11" type="ORF">CP373A1_01320</name>
</gene>
<dbReference type="OrthoDB" id="9775929at2"/>
<dbReference type="PANTHER" id="PTHR34388">
    <property type="entry name" value="DNA POLYMERASE III SUBUNIT DELTA"/>
    <property type="match status" value="1"/>
</dbReference>
<dbReference type="SUPFAM" id="SSF48019">
    <property type="entry name" value="post-AAA+ oligomerization domain-like"/>
    <property type="match status" value="1"/>
</dbReference>
<dbReference type="GO" id="GO:0009360">
    <property type="term" value="C:DNA polymerase III complex"/>
    <property type="evidence" value="ECO:0007669"/>
    <property type="project" value="InterPro"/>
</dbReference>
<evidence type="ECO:0000313" key="12">
    <source>
        <dbReference type="Proteomes" id="UP000092714"/>
    </source>
</evidence>
<evidence type="ECO:0000256" key="6">
    <source>
        <dbReference type="ARBA" id="ARBA00022932"/>
    </source>
</evidence>
<dbReference type="Pfam" id="PF06144">
    <property type="entry name" value="DNA_pol3_delta"/>
    <property type="match status" value="1"/>
</dbReference>
<dbReference type="PANTHER" id="PTHR34388:SF1">
    <property type="entry name" value="DNA POLYMERASE III SUBUNIT DELTA"/>
    <property type="match status" value="1"/>
</dbReference>
<dbReference type="Gene3D" id="1.10.8.60">
    <property type="match status" value="1"/>
</dbReference>
<reference evidence="11 12" key="1">
    <citation type="submission" date="2016-06" db="EMBL/GenBank/DDBJ databases">
        <authorList>
            <person name="Kjaerup R.B."/>
            <person name="Dalgaard T.S."/>
            <person name="Juul-Madsen H.R."/>
        </authorList>
    </citation>
    <scope>NUCLEOTIDE SEQUENCE [LARGE SCALE GENOMIC DNA]</scope>
    <source>
        <strain evidence="11 12">373-A1</strain>
    </source>
</reference>
<evidence type="ECO:0000256" key="7">
    <source>
        <dbReference type="ARBA" id="ARBA00034754"/>
    </source>
</evidence>
<comment type="similarity">
    <text evidence="7">Belongs to the DNA polymerase HolA subunit family.</text>
</comment>
<dbReference type="NCBIfam" id="TIGR01128">
    <property type="entry name" value="holA"/>
    <property type="match status" value="1"/>
</dbReference>
<protein>
    <recommendedName>
        <fullName evidence="2">DNA polymerase III subunit delta</fullName>
        <ecNumber evidence="1">2.7.7.7</ecNumber>
    </recommendedName>
</protein>
<dbReference type="InterPro" id="IPR008921">
    <property type="entry name" value="DNA_pol3_clamp-load_cplx_C"/>
</dbReference>
<evidence type="ECO:0000256" key="2">
    <source>
        <dbReference type="ARBA" id="ARBA00017703"/>
    </source>
</evidence>
<dbReference type="AlphaFoldDB" id="A0A174ALE2"/>
<comment type="catalytic activity">
    <reaction evidence="8">
        <text>DNA(n) + a 2'-deoxyribonucleoside 5'-triphosphate = DNA(n+1) + diphosphate</text>
        <dbReference type="Rhea" id="RHEA:22508"/>
        <dbReference type="Rhea" id="RHEA-COMP:17339"/>
        <dbReference type="Rhea" id="RHEA-COMP:17340"/>
        <dbReference type="ChEBI" id="CHEBI:33019"/>
        <dbReference type="ChEBI" id="CHEBI:61560"/>
        <dbReference type="ChEBI" id="CHEBI:173112"/>
        <dbReference type="EC" id="2.7.7.7"/>
    </reaction>
</comment>
<dbReference type="InterPro" id="IPR027417">
    <property type="entry name" value="P-loop_NTPase"/>
</dbReference>
<dbReference type="eggNOG" id="COG1466">
    <property type="taxonomic scope" value="Bacteria"/>
</dbReference>
<dbReference type="InterPro" id="IPR048466">
    <property type="entry name" value="DNA_pol3_delta-like_C"/>
</dbReference>
<name>A0A174ALE2_9CLOT</name>
<evidence type="ECO:0000256" key="8">
    <source>
        <dbReference type="ARBA" id="ARBA00049244"/>
    </source>
</evidence>
<keyword evidence="6" id="KW-0239">DNA-directed DNA polymerase</keyword>
<dbReference type="Pfam" id="PF21694">
    <property type="entry name" value="DNA_pol3_delta_C"/>
    <property type="match status" value="1"/>
</dbReference>
<dbReference type="RefSeq" id="WP_055253578.1">
    <property type="nucleotide sequence ID" value="NZ_CABHIH010000001.1"/>
</dbReference>
<dbReference type="Proteomes" id="UP000092714">
    <property type="component" value="Unassembled WGS sequence"/>
</dbReference>
<proteinExistence type="inferred from homology"/>
<comment type="caution">
    <text evidence="11">The sequence shown here is derived from an EMBL/GenBank/DDBJ whole genome shotgun (WGS) entry which is preliminary data.</text>
</comment>